<dbReference type="PANTHER" id="PTHR33074:SF99">
    <property type="entry name" value="DUF1618 DOMAIN-CONTAINING PROTEIN"/>
    <property type="match status" value="1"/>
</dbReference>
<organism evidence="2 3">
    <name type="scientific">Digitaria exilis</name>
    <dbReference type="NCBI Taxonomy" id="1010633"/>
    <lineage>
        <taxon>Eukaryota</taxon>
        <taxon>Viridiplantae</taxon>
        <taxon>Streptophyta</taxon>
        <taxon>Embryophyta</taxon>
        <taxon>Tracheophyta</taxon>
        <taxon>Spermatophyta</taxon>
        <taxon>Magnoliopsida</taxon>
        <taxon>Liliopsida</taxon>
        <taxon>Poales</taxon>
        <taxon>Poaceae</taxon>
        <taxon>PACMAD clade</taxon>
        <taxon>Panicoideae</taxon>
        <taxon>Panicodae</taxon>
        <taxon>Paniceae</taxon>
        <taxon>Anthephorinae</taxon>
        <taxon>Digitaria</taxon>
    </lineage>
</organism>
<dbReference type="PANTHER" id="PTHR33074">
    <property type="entry name" value="EXPRESSED PROTEIN-RELATED"/>
    <property type="match status" value="1"/>
</dbReference>
<proteinExistence type="predicted"/>
<accession>A0A835BKC2</accession>
<dbReference type="EMBL" id="JACEFO010001965">
    <property type="protein sequence ID" value="KAF8691393.1"/>
    <property type="molecule type" value="Genomic_DNA"/>
</dbReference>
<dbReference type="Pfam" id="PF07762">
    <property type="entry name" value="DUF1618"/>
    <property type="match status" value="1"/>
</dbReference>
<evidence type="ECO:0000259" key="1">
    <source>
        <dbReference type="Pfam" id="PF07762"/>
    </source>
</evidence>
<dbReference type="AlphaFoldDB" id="A0A835BKC2"/>
<feature type="domain" description="DUF1618" evidence="1">
    <location>
        <begin position="215"/>
        <end position="356"/>
    </location>
</feature>
<keyword evidence="3" id="KW-1185">Reference proteome</keyword>
<reference evidence="2" key="1">
    <citation type="submission" date="2020-07" db="EMBL/GenBank/DDBJ databases">
        <title>Genome sequence and genetic diversity analysis of an under-domesticated orphan crop, white fonio (Digitaria exilis).</title>
        <authorList>
            <person name="Bennetzen J.L."/>
            <person name="Chen S."/>
            <person name="Ma X."/>
            <person name="Wang X."/>
            <person name="Yssel A.E.J."/>
            <person name="Chaluvadi S.R."/>
            <person name="Johnson M."/>
            <person name="Gangashetty P."/>
            <person name="Hamidou F."/>
            <person name="Sanogo M.D."/>
            <person name="Zwaenepoel A."/>
            <person name="Wallace J."/>
            <person name="Van De Peer Y."/>
            <person name="Van Deynze A."/>
        </authorList>
    </citation>
    <scope>NUCLEOTIDE SEQUENCE</scope>
    <source>
        <tissue evidence="2">Leaves</tissue>
    </source>
</reference>
<evidence type="ECO:0000313" key="2">
    <source>
        <dbReference type="EMBL" id="KAF8691393.1"/>
    </source>
</evidence>
<dbReference type="Proteomes" id="UP000636709">
    <property type="component" value="Unassembled WGS sequence"/>
</dbReference>
<gene>
    <name evidence="2" type="ORF">HU200_040529</name>
</gene>
<comment type="caution">
    <text evidence="2">The sequence shown here is derived from an EMBL/GenBank/DDBJ whole genome shotgun (WGS) entry which is preliminary data.</text>
</comment>
<sequence>MENPRDAKAQPAAVLYNLPPSHADPFVLAAPASMATTPSPAAAPAIYTGWALFDPSVIITEEPVVPAGPTAASCLTSDGHDIRVSLRLADPPSASFVEMRTDADLHPLCTPTVVAADGDLLLLLASLADSPSHEHNFFVYKPHPPSLRLLPHPDVYTGIVTRRRNVESELTRFSSSTGRCEVLNLSIPFDPTKGLYKYTWRTDKVVPFGDLMCFVDYHRGILLCDVFAGGDGGGGSPELRFVPLPEIEVWDDKHNYCYGRGLPATYRTVGVTSHGVMRFVDVSDGLFGRRRDPFGVTITTWTLRSTSTAPEETMRWEKDAVLRLDDLWSFDEFRRSSLPRWVPGLPAVCRHDPDAVVFALLNPKSIGADAWLIMVDLRQMELLSYVPYINQAKGDDAGGESWKVDGCLFLDMPFVCSDLYSFGSIG</sequence>
<dbReference type="OrthoDB" id="594290at2759"/>
<evidence type="ECO:0000313" key="3">
    <source>
        <dbReference type="Proteomes" id="UP000636709"/>
    </source>
</evidence>
<name>A0A835BKC2_9POAL</name>
<protein>
    <recommendedName>
        <fullName evidence="1">DUF1618 domain-containing protein</fullName>
    </recommendedName>
</protein>
<dbReference type="InterPro" id="IPR011676">
    <property type="entry name" value="DUF1618"/>
</dbReference>